<evidence type="ECO:0000313" key="1">
    <source>
        <dbReference type="EMBL" id="AXX90003.1"/>
    </source>
</evidence>
<dbReference type="AlphaFoldDB" id="A0AAD0SSA3"/>
<proteinExistence type="predicted"/>
<sequence>MIDYIDKKIKTLKLNFIKKFVKVLWENDFKLVYVKDINLKENSIRTLSRKFDFLIDDEIFKKEYSHNIDEIRYFFDKDKEIFEKKDKEIIFNQITNHFLTENNEYNQILFSNFLKYIQIGNILKTYIPKDTIEKELKNVKFFMYSLISEPDDSIQEILNPHIISCPWSIDRLTKKRGIETYSLITNRGFNQDFKNHCGRYYKDINTLIISNGNHSNAIGFMLNSEIKYKITNDIKAFKFNDNILRAEFYFNKMILDNEKYYIEDYREAIMLKLSQQIFKQNLS</sequence>
<dbReference type="InterPro" id="IPR046556">
    <property type="entry name" value="DUF6710"/>
</dbReference>
<accession>A0AAD0SSA3</accession>
<dbReference type="KEGG" id="asui:ASUIS_1523"/>
<organism evidence="1 2">
    <name type="scientific">Arcobacter suis CECT 7833</name>
    <dbReference type="NCBI Taxonomy" id="663365"/>
    <lineage>
        <taxon>Bacteria</taxon>
        <taxon>Pseudomonadati</taxon>
        <taxon>Campylobacterota</taxon>
        <taxon>Epsilonproteobacteria</taxon>
        <taxon>Campylobacterales</taxon>
        <taxon>Arcobacteraceae</taxon>
        <taxon>Arcobacter</taxon>
    </lineage>
</organism>
<keyword evidence="2" id="KW-1185">Reference proteome</keyword>
<gene>
    <name evidence="1" type="ORF">ASUIS_1523</name>
</gene>
<name>A0AAD0SSA3_9BACT</name>
<dbReference type="Pfam" id="PF20457">
    <property type="entry name" value="DUF6710"/>
    <property type="match status" value="1"/>
</dbReference>
<evidence type="ECO:0000313" key="2">
    <source>
        <dbReference type="Proteomes" id="UP000263040"/>
    </source>
</evidence>
<protein>
    <submittedName>
        <fullName evidence="1">Uncharacterized protein</fullName>
    </submittedName>
</protein>
<dbReference type="Proteomes" id="UP000263040">
    <property type="component" value="Chromosome"/>
</dbReference>
<dbReference type="EMBL" id="CP032100">
    <property type="protein sequence ID" value="AXX90003.1"/>
    <property type="molecule type" value="Genomic_DNA"/>
</dbReference>
<dbReference type="RefSeq" id="WP_118886525.1">
    <property type="nucleotide sequence ID" value="NZ_CP032100.1"/>
</dbReference>
<reference evidence="1 2" key="1">
    <citation type="submission" date="2018-08" db="EMBL/GenBank/DDBJ databases">
        <title>Complete genome of the Arcobacter suis type strain LMG 26152.</title>
        <authorList>
            <person name="Miller W.G."/>
            <person name="Yee E."/>
            <person name="Bono J.L."/>
        </authorList>
    </citation>
    <scope>NUCLEOTIDE SEQUENCE [LARGE SCALE GENOMIC DNA]</scope>
    <source>
        <strain evidence="1 2">CECT 7833</strain>
    </source>
</reference>